<accession>A0A699YHB5</accession>
<organism evidence="1 2">
    <name type="scientific">Haematococcus lacustris</name>
    <name type="common">Green alga</name>
    <name type="synonym">Haematococcus pluvialis</name>
    <dbReference type="NCBI Taxonomy" id="44745"/>
    <lineage>
        <taxon>Eukaryota</taxon>
        <taxon>Viridiplantae</taxon>
        <taxon>Chlorophyta</taxon>
        <taxon>core chlorophytes</taxon>
        <taxon>Chlorophyceae</taxon>
        <taxon>CS clade</taxon>
        <taxon>Chlamydomonadales</taxon>
        <taxon>Haematococcaceae</taxon>
        <taxon>Haematococcus</taxon>
    </lineage>
</organism>
<evidence type="ECO:0000313" key="2">
    <source>
        <dbReference type="Proteomes" id="UP000485058"/>
    </source>
</evidence>
<dbReference type="Proteomes" id="UP000485058">
    <property type="component" value="Unassembled WGS sequence"/>
</dbReference>
<dbReference type="EMBL" id="BLLF01000188">
    <property type="protein sequence ID" value="GFH08841.1"/>
    <property type="molecule type" value="Genomic_DNA"/>
</dbReference>
<reference evidence="1 2" key="1">
    <citation type="submission" date="2020-02" db="EMBL/GenBank/DDBJ databases">
        <title>Draft genome sequence of Haematococcus lacustris strain NIES-144.</title>
        <authorList>
            <person name="Morimoto D."/>
            <person name="Nakagawa S."/>
            <person name="Yoshida T."/>
            <person name="Sawayama S."/>
        </authorList>
    </citation>
    <scope>NUCLEOTIDE SEQUENCE [LARGE SCALE GENOMIC DNA]</scope>
    <source>
        <strain evidence="1 2">NIES-144</strain>
    </source>
</reference>
<sequence length="265" mass="28455">MEKCLGGAGRVRGRVAESKLNISRLYARLRKQGTWSPCGQALWLPHLWLLPPPELLPANTVTDSALPVPDRMSSGVPAQPGAARGATPQWEQHPAIAAVDCRLGRGSVSQVAELGVRMQHSLSRHVVPSGAMAEFREICGDSLTGGAKSNRYREECDGPEQILWAPPKPLVFPLHRMHRAARELDSAQAMAQGAQVGSDAALAASARFEDVCWARDQADGWAHCAYEAAPLVPVTDWVLCLETTGRDGRMVAGTLGGQLLLLSTT</sequence>
<gene>
    <name evidence="1" type="ORF">HaLaN_03872</name>
</gene>
<proteinExistence type="predicted"/>
<keyword evidence="2" id="KW-1185">Reference proteome</keyword>
<comment type="caution">
    <text evidence="1">The sequence shown here is derived from an EMBL/GenBank/DDBJ whole genome shotgun (WGS) entry which is preliminary data.</text>
</comment>
<evidence type="ECO:0000313" key="1">
    <source>
        <dbReference type="EMBL" id="GFH08841.1"/>
    </source>
</evidence>
<protein>
    <submittedName>
        <fullName evidence="1">Uncharacterized protein</fullName>
    </submittedName>
</protein>
<dbReference type="AlphaFoldDB" id="A0A699YHB5"/>
<name>A0A699YHB5_HAELA</name>